<gene>
    <name evidence="4" type="ORF">F8388_005863</name>
</gene>
<dbReference type="AlphaFoldDB" id="A0A7J6HI38"/>
<feature type="region of interest" description="Disordered" evidence="1">
    <location>
        <begin position="1"/>
        <end position="24"/>
    </location>
</feature>
<name>A0A7J6HI38_CANSA</name>
<organism evidence="4 5">
    <name type="scientific">Cannabis sativa</name>
    <name type="common">Hemp</name>
    <name type="synonym">Marijuana</name>
    <dbReference type="NCBI Taxonomy" id="3483"/>
    <lineage>
        <taxon>Eukaryota</taxon>
        <taxon>Viridiplantae</taxon>
        <taxon>Streptophyta</taxon>
        <taxon>Embryophyta</taxon>
        <taxon>Tracheophyta</taxon>
        <taxon>Spermatophyta</taxon>
        <taxon>Magnoliopsida</taxon>
        <taxon>eudicotyledons</taxon>
        <taxon>Gunneridae</taxon>
        <taxon>Pentapetalae</taxon>
        <taxon>rosids</taxon>
        <taxon>fabids</taxon>
        <taxon>Rosales</taxon>
        <taxon>Cannabaceae</taxon>
        <taxon>Cannabis</taxon>
    </lineage>
</organism>
<feature type="compositionally biased region" description="Polar residues" evidence="1">
    <location>
        <begin position="1"/>
        <end position="16"/>
    </location>
</feature>
<comment type="caution">
    <text evidence="4">The sequence shown here is derived from an EMBL/GenBank/DDBJ whole genome shotgun (WGS) entry which is preliminary data.</text>
</comment>
<keyword evidence="2" id="KW-0812">Transmembrane</keyword>
<dbReference type="Pfam" id="PF03407">
    <property type="entry name" value="Nucleotid_trans"/>
    <property type="match status" value="1"/>
</dbReference>
<reference evidence="4 5" key="1">
    <citation type="journal article" date="2020" name="bioRxiv">
        <title>Sequence and annotation of 42 cannabis genomes reveals extensive copy number variation in cannabinoid synthesis and pathogen resistance genes.</title>
        <authorList>
            <person name="Mckernan K.J."/>
            <person name="Helbert Y."/>
            <person name="Kane L.T."/>
            <person name="Ebling H."/>
            <person name="Zhang L."/>
            <person name="Liu B."/>
            <person name="Eaton Z."/>
            <person name="Mclaughlin S."/>
            <person name="Kingan S."/>
            <person name="Baybayan P."/>
            <person name="Concepcion G."/>
            <person name="Jordan M."/>
            <person name="Riva A."/>
            <person name="Barbazuk W."/>
            <person name="Harkins T."/>
        </authorList>
    </citation>
    <scope>NUCLEOTIDE SEQUENCE [LARGE SCALE GENOMIC DNA]</scope>
    <source>
        <strain evidence="5">cv. Jamaican Lion 4</strain>
        <tissue evidence="4">Leaf</tissue>
    </source>
</reference>
<keyword evidence="2" id="KW-0472">Membrane</keyword>
<dbReference type="PANTHER" id="PTHR46038">
    <property type="entry name" value="EXPRESSED PROTEIN-RELATED"/>
    <property type="match status" value="1"/>
</dbReference>
<evidence type="ECO:0000256" key="2">
    <source>
        <dbReference type="SAM" id="Phobius"/>
    </source>
</evidence>
<feature type="transmembrane region" description="Helical" evidence="2">
    <location>
        <begin position="34"/>
        <end position="52"/>
    </location>
</feature>
<protein>
    <recommendedName>
        <fullName evidence="3">Nucleotide-diphospho-sugar transferase domain-containing protein</fullName>
    </recommendedName>
</protein>
<dbReference type="InterPro" id="IPR005069">
    <property type="entry name" value="Nucl-diP-sugar_transferase"/>
</dbReference>
<accession>A0A7J6HI38</accession>
<feature type="domain" description="Nucleotide-diphospho-sugar transferase" evidence="3">
    <location>
        <begin position="132"/>
        <end position="202"/>
    </location>
</feature>
<dbReference type="Proteomes" id="UP000525078">
    <property type="component" value="Unassembled WGS sequence"/>
</dbReference>
<dbReference type="EMBL" id="JAATIP010000011">
    <property type="protein sequence ID" value="KAF4394229.1"/>
    <property type="molecule type" value="Genomic_DNA"/>
</dbReference>
<keyword evidence="2" id="KW-1133">Transmembrane helix</keyword>
<evidence type="ECO:0000256" key="1">
    <source>
        <dbReference type="SAM" id="MobiDB-lite"/>
    </source>
</evidence>
<evidence type="ECO:0000313" key="5">
    <source>
        <dbReference type="Proteomes" id="UP000525078"/>
    </source>
</evidence>
<proteinExistence type="predicted"/>
<dbReference type="InterPro" id="IPR044821">
    <property type="entry name" value="At1g28695/At4g15970-like"/>
</dbReference>
<dbReference type="PANTHER" id="PTHR46038:SF13">
    <property type="entry name" value="GLYCOSYLTRANSFERASE"/>
    <property type="match status" value="1"/>
</dbReference>
<evidence type="ECO:0000259" key="3">
    <source>
        <dbReference type="Pfam" id="PF03407"/>
    </source>
</evidence>
<sequence>MVTNKIESITGVSQDENSSNNSSSVSGSVLVQRILRRTVLIGAVVLGCYVLFSSISPHQFLPSFFYPLTSNSSFPVLMNNNSVDELEGVLRNATMKDKTVIMTTLNDAWAEPNSVFDLFIKSFKVGNNTKGLLKHLVVICLDDKAYSRCIDSHPHCYQLRTSGANFTNEAAFMSPHYLDMMWRRIEFLGYVLELGYSFVFTHIHNLDQALMARGGGRNQAFELTGV</sequence>
<evidence type="ECO:0000313" key="4">
    <source>
        <dbReference type="EMBL" id="KAF4394229.1"/>
    </source>
</evidence>